<keyword evidence="4" id="KW-0460">Magnesium</keyword>
<dbReference type="InterPro" id="IPR039702">
    <property type="entry name" value="FPS1-like"/>
</dbReference>
<evidence type="ECO:0000313" key="6">
    <source>
        <dbReference type="EMBL" id="CAG5048705.1"/>
    </source>
</evidence>
<organism evidence="6 7">
    <name type="scientific">Parnassius apollo</name>
    <name type="common">Apollo butterfly</name>
    <name type="synonym">Papilio apollo</name>
    <dbReference type="NCBI Taxonomy" id="110799"/>
    <lineage>
        <taxon>Eukaryota</taxon>
        <taxon>Metazoa</taxon>
        <taxon>Ecdysozoa</taxon>
        <taxon>Arthropoda</taxon>
        <taxon>Hexapoda</taxon>
        <taxon>Insecta</taxon>
        <taxon>Pterygota</taxon>
        <taxon>Neoptera</taxon>
        <taxon>Endopterygota</taxon>
        <taxon>Lepidoptera</taxon>
        <taxon>Glossata</taxon>
        <taxon>Ditrysia</taxon>
        <taxon>Papilionoidea</taxon>
        <taxon>Papilionidae</taxon>
        <taxon>Parnassiinae</taxon>
        <taxon>Parnassini</taxon>
        <taxon>Parnassius</taxon>
        <taxon>Parnassius</taxon>
    </lineage>
</organism>
<evidence type="ECO:0000256" key="2">
    <source>
        <dbReference type="ARBA" id="ARBA00022679"/>
    </source>
</evidence>
<sequence length="299" mass="35292">MKHKYLVTFYRNCASWVATTHRPATLSTKFIKTFNEYYTKMIDKSIENNKYIDHPLTKDRIKKMCEHFVLSKFPLQGEFLIYAYESLEEPENITDEMLQQAYCLACVSETFQSYYLIQDDVYDNSKMRSGVSSWHLQPGASAMAMNDTCILRSFVSEILRQNIKETFYTKVIDTFNENDFTECFDVGESMSKKSTNDIENNKLSWTAVVALQHFNTEQRNIFNECYGIPNPEKIKRIIQLYEEVNLRQLFKEEENARYNNFLRKVQNLPATATPAPDFFMKIFNYFKSYASDSSRFYYA</sequence>
<comment type="pathway">
    <text evidence="5">Pheromone biosynthesis.</text>
</comment>
<evidence type="ECO:0000256" key="3">
    <source>
        <dbReference type="ARBA" id="ARBA00022723"/>
    </source>
</evidence>
<dbReference type="GO" id="GO:0004337">
    <property type="term" value="F:(2E,6E)-farnesyl diphosphate synthase activity"/>
    <property type="evidence" value="ECO:0007669"/>
    <property type="project" value="TreeGrafter"/>
</dbReference>
<dbReference type="EMBL" id="CAJQZP010001468">
    <property type="protein sequence ID" value="CAG5048705.1"/>
    <property type="molecule type" value="Genomic_DNA"/>
</dbReference>
<protein>
    <submittedName>
        <fullName evidence="6">(apollo) hypothetical protein</fullName>
    </submittedName>
</protein>
<comment type="caution">
    <text evidence="6">The sequence shown here is derived from an EMBL/GenBank/DDBJ whole genome shotgun (WGS) entry which is preliminary data.</text>
</comment>
<dbReference type="GO" id="GO:0046872">
    <property type="term" value="F:metal ion binding"/>
    <property type="evidence" value="ECO:0007669"/>
    <property type="project" value="UniProtKB-KW"/>
</dbReference>
<evidence type="ECO:0000256" key="4">
    <source>
        <dbReference type="ARBA" id="ARBA00022842"/>
    </source>
</evidence>
<dbReference type="GO" id="GO:0005737">
    <property type="term" value="C:cytoplasm"/>
    <property type="evidence" value="ECO:0007669"/>
    <property type="project" value="TreeGrafter"/>
</dbReference>
<accession>A0A8S3Y447</accession>
<keyword evidence="2" id="KW-0808">Transferase</keyword>
<evidence type="ECO:0000313" key="7">
    <source>
        <dbReference type="Proteomes" id="UP000691718"/>
    </source>
</evidence>
<reference evidence="6" key="1">
    <citation type="submission" date="2021-04" db="EMBL/GenBank/DDBJ databases">
        <authorList>
            <person name="Tunstrom K."/>
        </authorList>
    </citation>
    <scope>NUCLEOTIDE SEQUENCE</scope>
</reference>
<dbReference type="PANTHER" id="PTHR11525:SF0">
    <property type="entry name" value="FARNESYL PYROPHOSPHATE SYNTHASE"/>
    <property type="match status" value="1"/>
</dbReference>
<gene>
    <name evidence="6" type="ORF">PAPOLLO_LOCUS24249</name>
</gene>
<comment type="cofactor">
    <cofactor evidence="1">
        <name>Mg(2+)</name>
        <dbReference type="ChEBI" id="CHEBI:18420"/>
    </cofactor>
</comment>
<keyword evidence="3" id="KW-0479">Metal-binding</keyword>
<proteinExistence type="predicted"/>
<dbReference type="GO" id="GO:0004161">
    <property type="term" value="F:dimethylallyltranstransferase activity"/>
    <property type="evidence" value="ECO:0007669"/>
    <property type="project" value="TreeGrafter"/>
</dbReference>
<dbReference type="AlphaFoldDB" id="A0A8S3Y447"/>
<name>A0A8S3Y447_PARAO</name>
<keyword evidence="7" id="KW-1185">Reference proteome</keyword>
<evidence type="ECO:0000256" key="5">
    <source>
        <dbReference type="ARBA" id="ARBA00033740"/>
    </source>
</evidence>
<dbReference type="Proteomes" id="UP000691718">
    <property type="component" value="Unassembled WGS sequence"/>
</dbReference>
<dbReference type="GO" id="GO:0045337">
    <property type="term" value="P:farnesyl diphosphate biosynthetic process"/>
    <property type="evidence" value="ECO:0007669"/>
    <property type="project" value="TreeGrafter"/>
</dbReference>
<dbReference type="OrthoDB" id="10257492at2759"/>
<evidence type="ECO:0000256" key="1">
    <source>
        <dbReference type="ARBA" id="ARBA00001946"/>
    </source>
</evidence>
<dbReference type="PANTHER" id="PTHR11525">
    <property type="entry name" value="FARNESYL-PYROPHOSPHATE SYNTHETASE"/>
    <property type="match status" value="1"/>
</dbReference>
<dbReference type="Pfam" id="PF00348">
    <property type="entry name" value="polyprenyl_synt"/>
    <property type="match status" value="2"/>
</dbReference>
<dbReference type="InterPro" id="IPR000092">
    <property type="entry name" value="Polyprenyl_synt"/>
</dbReference>